<name>A0AAD1VV33_PELCU</name>
<dbReference type="SMART" id="SM00523">
    <property type="entry name" value="DWA"/>
    <property type="match status" value="1"/>
</dbReference>
<dbReference type="Pfam" id="PF03165">
    <property type="entry name" value="MH1"/>
    <property type="match status" value="1"/>
</dbReference>
<protein>
    <submittedName>
        <fullName evidence="9">Mothers against decapentaplegic homolog 3 isoform X1</fullName>
    </submittedName>
</protein>
<dbReference type="EMBL" id="OW240914">
    <property type="protein sequence ID" value="CAH2274491.1"/>
    <property type="molecule type" value="Genomic_DNA"/>
</dbReference>
<dbReference type="AlphaFoldDB" id="A0AAD1VV33"/>
<feature type="region of interest" description="Disordered" evidence="7">
    <location>
        <begin position="298"/>
        <end position="318"/>
    </location>
</feature>
<dbReference type="InterPro" id="IPR036578">
    <property type="entry name" value="SMAD_MH1_sf"/>
</dbReference>
<reference evidence="9" key="1">
    <citation type="submission" date="2022-03" db="EMBL/GenBank/DDBJ databases">
        <authorList>
            <person name="Alioto T."/>
            <person name="Alioto T."/>
            <person name="Gomez Garrido J."/>
        </authorList>
    </citation>
    <scope>NUCLEOTIDE SEQUENCE</scope>
</reference>
<keyword evidence="3" id="KW-0963">Cytoplasm</keyword>
<dbReference type="GO" id="GO:0005737">
    <property type="term" value="C:cytoplasm"/>
    <property type="evidence" value="ECO:0007669"/>
    <property type="project" value="UniProtKB-SubCell"/>
</dbReference>
<dbReference type="SUPFAM" id="SSF56366">
    <property type="entry name" value="SMAD MH1 domain"/>
    <property type="match status" value="1"/>
</dbReference>
<evidence type="ECO:0000256" key="4">
    <source>
        <dbReference type="ARBA" id="ARBA00023015"/>
    </source>
</evidence>
<gene>
    <name evidence="9" type="ORF">PECUL_23A045479</name>
</gene>
<feature type="compositionally biased region" description="Basic and acidic residues" evidence="7">
    <location>
        <begin position="145"/>
        <end position="154"/>
    </location>
</feature>
<keyword evidence="6" id="KW-0539">Nucleus</keyword>
<dbReference type="PROSITE" id="PS51075">
    <property type="entry name" value="MH1"/>
    <property type="match status" value="1"/>
</dbReference>
<dbReference type="GO" id="GO:0007179">
    <property type="term" value="P:transforming growth factor beta receptor signaling pathway"/>
    <property type="evidence" value="ECO:0007669"/>
    <property type="project" value="TreeGrafter"/>
</dbReference>
<dbReference type="GO" id="GO:0030154">
    <property type="term" value="P:cell differentiation"/>
    <property type="evidence" value="ECO:0007669"/>
    <property type="project" value="TreeGrafter"/>
</dbReference>
<feature type="domain" description="MH1" evidence="8">
    <location>
        <begin position="10"/>
        <end position="136"/>
    </location>
</feature>
<feature type="compositionally biased region" description="Basic and acidic residues" evidence="7">
    <location>
        <begin position="304"/>
        <end position="314"/>
    </location>
</feature>
<dbReference type="InterPro" id="IPR003619">
    <property type="entry name" value="MAD_homology1_Dwarfin-type"/>
</dbReference>
<dbReference type="GO" id="GO:0009653">
    <property type="term" value="P:anatomical structure morphogenesis"/>
    <property type="evidence" value="ECO:0007669"/>
    <property type="project" value="TreeGrafter"/>
</dbReference>
<dbReference type="InterPro" id="IPR013019">
    <property type="entry name" value="MAD_homology_MH1"/>
</dbReference>
<keyword evidence="5" id="KW-0804">Transcription</keyword>
<accession>A0AAD1VV33</accession>
<dbReference type="GO" id="GO:0070411">
    <property type="term" value="F:I-SMAD binding"/>
    <property type="evidence" value="ECO:0007669"/>
    <property type="project" value="TreeGrafter"/>
</dbReference>
<organism evidence="9 10">
    <name type="scientific">Pelobates cultripes</name>
    <name type="common">Western spadefoot toad</name>
    <dbReference type="NCBI Taxonomy" id="61616"/>
    <lineage>
        <taxon>Eukaryota</taxon>
        <taxon>Metazoa</taxon>
        <taxon>Chordata</taxon>
        <taxon>Craniata</taxon>
        <taxon>Vertebrata</taxon>
        <taxon>Euteleostomi</taxon>
        <taxon>Amphibia</taxon>
        <taxon>Batrachia</taxon>
        <taxon>Anura</taxon>
        <taxon>Pelobatoidea</taxon>
        <taxon>Pelobatidae</taxon>
        <taxon>Pelobates</taxon>
    </lineage>
</organism>
<feature type="region of interest" description="Disordered" evidence="7">
    <location>
        <begin position="116"/>
        <end position="216"/>
    </location>
</feature>
<evidence type="ECO:0000256" key="2">
    <source>
        <dbReference type="ARBA" id="ARBA00004496"/>
    </source>
</evidence>
<dbReference type="PANTHER" id="PTHR13703">
    <property type="entry name" value="SMAD"/>
    <property type="match status" value="1"/>
</dbReference>
<keyword evidence="10" id="KW-1185">Reference proteome</keyword>
<evidence type="ECO:0000313" key="10">
    <source>
        <dbReference type="Proteomes" id="UP001295444"/>
    </source>
</evidence>
<dbReference type="InterPro" id="IPR013790">
    <property type="entry name" value="Dwarfin"/>
</dbReference>
<keyword evidence="4" id="KW-0805">Transcription regulation</keyword>
<evidence type="ECO:0000313" key="9">
    <source>
        <dbReference type="EMBL" id="CAH2274491.1"/>
    </source>
</evidence>
<dbReference type="GO" id="GO:0045944">
    <property type="term" value="P:positive regulation of transcription by RNA polymerase II"/>
    <property type="evidence" value="ECO:0007669"/>
    <property type="project" value="TreeGrafter"/>
</dbReference>
<evidence type="ECO:0000259" key="8">
    <source>
        <dbReference type="PROSITE" id="PS51075"/>
    </source>
</evidence>
<evidence type="ECO:0000256" key="1">
    <source>
        <dbReference type="ARBA" id="ARBA00004123"/>
    </source>
</evidence>
<evidence type="ECO:0000256" key="5">
    <source>
        <dbReference type="ARBA" id="ARBA00023163"/>
    </source>
</evidence>
<comment type="subcellular location">
    <subcellularLocation>
        <location evidence="2">Cytoplasm</location>
    </subcellularLocation>
    <subcellularLocation>
        <location evidence="1">Nucleus</location>
    </subcellularLocation>
</comment>
<evidence type="ECO:0000256" key="7">
    <source>
        <dbReference type="SAM" id="MobiDB-lite"/>
    </source>
</evidence>
<evidence type="ECO:0000256" key="6">
    <source>
        <dbReference type="ARBA" id="ARBA00023242"/>
    </source>
</evidence>
<dbReference type="GO" id="GO:0032924">
    <property type="term" value="P:activin receptor signaling pathway"/>
    <property type="evidence" value="ECO:0007669"/>
    <property type="project" value="TreeGrafter"/>
</dbReference>
<dbReference type="GO" id="GO:0060395">
    <property type="term" value="P:SMAD protein signal transduction"/>
    <property type="evidence" value="ECO:0007669"/>
    <property type="project" value="TreeGrafter"/>
</dbReference>
<dbReference type="GO" id="GO:0071144">
    <property type="term" value="C:heteromeric SMAD protein complex"/>
    <property type="evidence" value="ECO:0007669"/>
    <property type="project" value="TreeGrafter"/>
</dbReference>
<sequence>MSSILPFTPPIVKRLLGWKKGEQNGQEEKWCEKAVKSLVKKLKKTGQLDELEKALTTQSISTKCITIPRACHDVWGGVGSLGTPMLQLTRAPAGQAENWAKTTTVKLIIPRGRITQVGGAPLNPTTPPRDLSEPGPRRSKCGLLELKRRGDGRSSRRRSPRAISPQRTPSTPFSGTVGDTGPHRANRPAAKTSKMEVEQSRATNPHSLHLKSGVPVSRHRSSLETFDWLCAGLRKALHSRGVTHRQAEVTVASWIRPAARRSYYMQIPRASKMAVRHNRHCLASRWDMARNTVAMNQATPTHSQPDRIPGDQRNTKHTSLYKRPRDCTTWGTLPEQTPEVETAGPAAAKTKQADTKHRTYITGYRLKSLQRCLTGVFLAWTDVNSHNSGIPSRINITKATCGLYPHDNAGHTAKCSSRLFAQLINSKA</sequence>
<dbReference type="GO" id="GO:0000981">
    <property type="term" value="F:DNA-binding transcription factor activity, RNA polymerase II-specific"/>
    <property type="evidence" value="ECO:0007669"/>
    <property type="project" value="TreeGrafter"/>
</dbReference>
<dbReference type="PANTHER" id="PTHR13703:SF53">
    <property type="entry name" value="MOTHERS AGAINST DECAPENTAPLEGIC HOMOLOG 3"/>
    <property type="match status" value="1"/>
</dbReference>
<dbReference type="Proteomes" id="UP001295444">
    <property type="component" value="Chromosome 03"/>
</dbReference>
<dbReference type="Gene3D" id="3.90.520.10">
    <property type="entry name" value="SMAD MH1 domain"/>
    <property type="match status" value="1"/>
</dbReference>
<proteinExistence type="predicted"/>
<evidence type="ECO:0000256" key="3">
    <source>
        <dbReference type="ARBA" id="ARBA00022490"/>
    </source>
</evidence>
<dbReference type="GO" id="GO:0000978">
    <property type="term" value="F:RNA polymerase II cis-regulatory region sequence-specific DNA binding"/>
    <property type="evidence" value="ECO:0007669"/>
    <property type="project" value="TreeGrafter"/>
</dbReference>